<evidence type="ECO:0000313" key="4">
    <source>
        <dbReference type="EMBL" id="KPI97026.1"/>
    </source>
</evidence>
<dbReference type="GO" id="GO:0008013">
    <property type="term" value="F:beta-catenin binding"/>
    <property type="evidence" value="ECO:0007669"/>
    <property type="project" value="TreeGrafter"/>
</dbReference>
<dbReference type="GO" id="GO:0005737">
    <property type="term" value="C:cytoplasm"/>
    <property type="evidence" value="ECO:0007669"/>
    <property type="project" value="UniProtKB-SubCell"/>
</dbReference>
<reference evidence="4 5" key="1">
    <citation type="journal article" date="2015" name="Nat. Commun.">
        <title>Outbred genome sequencing and CRISPR/Cas9 gene editing in butterflies.</title>
        <authorList>
            <person name="Li X."/>
            <person name="Fan D."/>
            <person name="Zhang W."/>
            <person name="Liu G."/>
            <person name="Zhang L."/>
            <person name="Zhao L."/>
            <person name="Fang X."/>
            <person name="Chen L."/>
            <person name="Dong Y."/>
            <person name="Chen Y."/>
            <person name="Ding Y."/>
            <person name="Zhao R."/>
            <person name="Feng M."/>
            <person name="Zhu Y."/>
            <person name="Feng Y."/>
            <person name="Jiang X."/>
            <person name="Zhu D."/>
            <person name="Xiang H."/>
            <person name="Feng X."/>
            <person name="Li S."/>
            <person name="Wang J."/>
            <person name="Zhang G."/>
            <person name="Kronforst M.R."/>
            <person name="Wang W."/>
        </authorList>
    </citation>
    <scope>NUCLEOTIDE SEQUENCE [LARGE SCALE GENOMIC DNA]</scope>
    <source>
        <strain evidence="4">Ya'a_city_454_Px</strain>
        <tissue evidence="4">Whole body</tissue>
    </source>
</reference>
<dbReference type="Gene3D" id="1.20.120.810">
    <property type="entry name" value="Vinculin, Vh2 four-helix bundle"/>
    <property type="match status" value="1"/>
</dbReference>
<dbReference type="GO" id="GO:0007349">
    <property type="term" value="P:cellularization"/>
    <property type="evidence" value="ECO:0007669"/>
    <property type="project" value="InterPro"/>
</dbReference>
<dbReference type="GO" id="GO:0098609">
    <property type="term" value="P:cell-cell adhesion"/>
    <property type="evidence" value="ECO:0007669"/>
    <property type="project" value="TreeGrafter"/>
</dbReference>
<evidence type="ECO:0000256" key="2">
    <source>
        <dbReference type="ARBA" id="ARBA00022490"/>
    </source>
</evidence>
<evidence type="ECO:0000256" key="3">
    <source>
        <dbReference type="SAM" id="MobiDB-lite"/>
    </source>
</evidence>
<feature type="region of interest" description="Disordered" evidence="3">
    <location>
        <begin position="1100"/>
        <end position="1149"/>
    </location>
</feature>
<feature type="compositionally biased region" description="Acidic residues" evidence="3">
    <location>
        <begin position="1012"/>
        <end position="1027"/>
    </location>
</feature>
<dbReference type="AlphaFoldDB" id="A0A194PUE0"/>
<dbReference type="PANTHER" id="PTHR18914">
    <property type="entry name" value="ALPHA CATENIN"/>
    <property type="match status" value="1"/>
</dbReference>
<comment type="subcellular location">
    <subcellularLocation>
        <location evidence="1">Cytoplasm</location>
    </subcellularLocation>
</comment>
<accession>A0A194PUE0</accession>
<feature type="region of interest" description="Disordered" evidence="3">
    <location>
        <begin position="824"/>
        <end position="845"/>
    </location>
</feature>
<keyword evidence="5" id="KW-1185">Reference proteome</keyword>
<protein>
    <submittedName>
        <fullName evidence="4">Serendipity locus protein alpha</fullName>
    </submittedName>
</protein>
<dbReference type="GO" id="GO:0051015">
    <property type="term" value="F:actin filament binding"/>
    <property type="evidence" value="ECO:0007669"/>
    <property type="project" value="TreeGrafter"/>
</dbReference>
<dbReference type="GO" id="GO:0005912">
    <property type="term" value="C:adherens junction"/>
    <property type="evidence" value="ECO:0007669"/>
    <property type="project" value="TreeGrafter"/>
</dbReference>
<dbReference type="GO" id="GO:0016342">
    <property type="term" value="C:catenin complex"/>
    <property type="evidence" value="ECO:0007669"/>
    <property type="project" value="TreeGrafter"/>
</dbReference>
<dbReference type="Proteomes" id="UP000053268">
    <property type="component" value="Unassembled WGS sequence"/>
</dbReference>
<evidence type="ECO:0000256" key="1">
    <source>
        <dbReference type="ARBA" id="ARBA00004496"/>
    </source>
</evidence>
<sequence>MDIQILNINQDLPKEVESATKLLVDSFLSNLYPFLQKLGCKIGNYLRNDELRDNVTNIHKVFALCVSQINKCYVSFIDILKLENHEQLLLLESRRCTLERLSWCCSRLVVIEDMLEGITNNNGQDSALDESIFDPPLYFVNWIDQTFDDLKTLTDLVSLSDADTEQYDQWMINMVECLKSLHNSIDELLLSAMTLCRYCLPADQHAIKARCQVVLRETKTILSDVIDGDIDIVFNNSDISLNLPIKPSNVNVLIDVLRGALYALETNTSRGVLALLVHCFSYSISPVDVLQNHYKSNMGTCDCLSKGEDETKSCDFVKEFDLHNERLLQIGSFAVSCSADDKRILSIRSNLASLEALDPHLVPALIMAPESHHSMLLCNTWNKEVLEIKHSIFLIVDPAAFSEKAKQVMQQKLLEIIKDNVYENNKICSVINIGCVVYEFFDVYDKYEPDAIKEREQLIPLLSELNKVQLECKVVSNLLSSGSDFIYKVKKSSKPVTFEQMLKRLKLLYTIINKINKLLRPEEENNFFDEETIDENGTYTVYKVNNETCVHSKKPNLSRSVFARTNIRTPFKYPLFKLTKHLKEKNLNSNFSARLDELCNSKVSKRDSVSCFYSPRKRPSLRKTVLNRHQLTFEQDMNKVCEDNTHIDVDLQISEVLKQINNLTSTFSSRPFKAEFSKEPRILDNQSKGVNKEETIFKNLDILMDGIPVVNVSSLSISQPSNVTTLERLNDLEFVESKLTDLRMKGFTRASNRRHRILLGITLVVALTTYIDQVSSLPADTSDQWPTFPRRNIAALAREGYLKSVSPSYKRSISTLAKNGQLPTFRAPYNEADKPEQEDDESHEKRNIASIARLRSYTAIKRNIQSLARDGYRVGRGHYQPNEKRNIASLARNGMIHKRDEMTGDEYYYPFYQNPVPPLSEIDGPFDINEVYDFQQSVNPDMLPPLSQVFKRSEAGPLVYGDNSYETDYDRNWYFKRGTVGMPVHGLYRPIYIEPTSRTKRYILSLPDVIDNNEIDTSENNDNDNENEDKRSVDEDDVHDNFVKRHIGSLARLGLLQSFRFSGGRYSRSGRARLLLPSQELYRKHSADENFGVREYFSSPETEPAIDSDDSDLPPPPVLAHSHPTGRYLHRSLNDLPPSPSALPPASSNAIDSFTKNTWQTAKDFPRFHYFRSLKVPSHSSGKRYLLLPAVDNIMLRKTYRNSSLPSRRKNQ</sequence>
<evidence type="ECO:0000313" key="5">
    <source>
        <dbReference type="Proteomes" id="UP000053268"/>
    </source>
</evidence>
<name>A0A194PUE0_PAPXU</name>
<feature type="region of interest" description="Disordered" evidence="3">
    <location>
        <begin position="1012"/>
        <end position="1037"/>
    </location>
</feature>
<dbReference type="PANTHER" id="PTHR18914:SF33">
    <property type="entry name" value="RE47911P-RELATED"/>
    <property type="match status" value="1"/>
</dbReference>
<proteinExistence type="predicted"/>
<keyword evidence="2" id="KW-0963">Cytoplasm</keyword>
<feature type="compositionally biased region" description="Basic and acidic residues" evidence="3">
    <location>
        <begin position="1028"/>
        <end position="1037"/>
    </location>
</feature>
<dbReference type="InterPro" id="IPR008837">
    <property type="entry name" value="Serendipity_A"/>
</dbReference>
<dbReference type="GO" id="GO:0016477">
    <property type="term" value="P:cell migration"/>
    <property type="evidence" value="ECO:0007669"/>
    <property type="project" value="TreeGrafter"/>
</dbReference>
<dbReference type="Pfam" id="PF05482">
    <property type="entry name" value="Serendipity_A"/>
    <property type="match status" value="1"/>
</dbReference>
<dbReference type="EMBL" id="KQ459591">
    <property type="protein sequence ID" value="KPI97026.1"/>
    <property type="molecule type" value="Genomic_DNA"/>
</dbReference>
<gene>
    <name evidence="4" type="ORF">RR46_05643</name>
</gene>
<organism evidence="4 5">
    <name type="scientific">Papilio xuthus</name>
    <name type="common">Asian swallowtail butterfly</name>
    <dbReference type="NCBI Taxonomy" id="66420"/>
    <lineage>
        <taxon>Eukaryota</taxon>
        <taxon>Metazoa</taxon>
        <taxon>Ecdysozoa</taxon>
        <taxon>Arthropoda</taxon>
        <taxon>Hexapoda</taxon>
        <taxon>Insecta</taxon>
        <taxon>Pterygota</taxon>
        <taxon>Neoptera</taxon>
        <taxon>Endopterygota</taxon>
        <taxon>Lepidoptera</taxon>
        <taxon>Glossata</taxon>
        <taxon>Ditrysia</taxon>
        <taxon>Papilionoidea</taxon>
        <taxon>Papilionidae</taxon>
        <taxon>Papilioninae</taxon>
        <taxon>Papilio</taxon>
    </lineage>
</organism>